<reference evidence="2" key="1">
    <citation type="submission" date="2021-02" db="EMBL/GenBank/DDBJ databases">
        <authorList>
            <person name="Dougan E. K."/>
            <person name="Rhodes N."/>
            <person name="Thang M."/>
            <person name="Chan C."/>
        </authorList>
    </citation>
    <scope>NUCLEOTIDE SEQUENCE</scope>
</reference>
<feature type="region of interest" description="Disordered" evidence="1">
    <location>
        <begin position="233"/>
        <end position="253"/>
    </location>
</feature>
<accession>A0A812MSM2</accession>
<protein>
    <submittedName>
        <fullName evidence="2">Uncharacterized protein</fullName>
    </submittedName>
</protein>
<dbReference type="AlphaFoldDB" id="A0A812MSM2"/>
<name>A0A812MSM2_9DINO</name>
<proteinExistence type="predicted"/>
<evidence type="ECO:0000313" key="3">
    <source>
        <dbReference type="Proteomes" id="UP000604046"/>
    </source>
</evidence>
<dbReference type="Proteomes" id="UP000604046">
    <property type="component" value="Unassembled WGS sequence"/>
</dbReference>
<evidence type="ECO:0000256" key="1">
    <source>
        <dbReference type="SAM" id="MobiDB-lite"/>
    </source>
</evidence>
<evidence type="ECO:0000313" key="2">
    <source>
        <dbReference type="EMBL" id="CAE7266071.1"/>
    </source>
</evidence>
<keyword evidence="3" id="KW-1185">Reference proteome</keyword>
<comment type="caution">
    <text evidence="2">The sequence shown here is derived from an EMBL/GenBank/DDBJ whole genome shotgun (WGS) entry which is preliminary data.</text>
</comment>
<dbReference type="EMBL" id="CAJNDS010001578">
    <property type="protein sequence ID" value="CAE7266071.1"/>
    <property type="molecule type" value="Genomic_DNA"/>
</dbReference>
<organism evidence="2 3">
    <name type="scientific">Symbiodinium natans</name>
    <dbReference type="NCBI Taxonomy" id="878477"/>
    <lineage>
        <taxon>Eukaryota</taxon>
        <taxon>Sar</taxon>
        <taxon>Alveolata</taxon>
        <taxon>Dinophyceae</taxon>
        <taxon>Suessiales</taxon>
        <taxon>Symbiodiniaceae</taxon>
        <taxon>Symbiodinium</taxon>
    </lineage>
</organism>
<gene>
    <name evidence="2" type="ORF">SNAT2548_LOCUS14067</name>
</gene>
<sequence>MASGLFDEHETEAAAADAPAAGRRTKLYPWDSVASQLFEPYGECPINGMSLKDVWNGAAAGNKKAAYHSHLCADQEADPWHVGAGISLTAAALSAAIEHFKKPEMKKLIVPEYYNKAEEEIKELEPLLALLNLGKGSQSQRDTGTFRSAKRHKATATASATTGSQAEILDAASKFYKWLTRPKSAFRSMLFLLSGANTFFSGHCADVVARAGIENKPITEEQFVAAMKARSQKMPVPAGAGPKGSDATGLFDS</sequence>